<gene>
    <name evidence="1" type="ORF">BKX93_20825</name>
</gene>
<sequence>MILLSKNNSVFYAEYAELVDDGEYGDVSTFIKQHDNEIVGFRSTELMLNGKFKNAFDAM</sequence>
<name>A0A1D9LLR2_9NEIS</name>
<proteinExistence type="predicted"/>
<reference evidence="1 2" key="1">
    <citation type="submission" date="2016-10" db="EMBL/GenBank/DDBJ databases">
        <title>Chromobacterium muskegensis sp. nov., an insecticidal bacterium isolated from Sphagnum bogs.</title>
        <authorList>
            <person name="Sparks M.E."/>
            <person name="Blackburn M.B."/>
            <person name="Gundersen-Rindal D.E."/>
            <person name="Mitchell A."/>
            <person name="Farrar R."/>
            <person name="Kuhar D."/>
        </authorList>
    </citation>
    <scope>NUCLEOTIDE SEQUENCE [LARGE SCALE GENOMIC DNA]</scope>
    <source>
        <strain evidence="1 2">21-1</strain>
    </source>
</reference>
<evidence type="ECO:0000313" key="1">
    <source>
        <dbReference type="EMBL" id="AOZ52207.1"/>
    </source>
</evidence>
<dbReference type="AlphaFoldDB" id="A0A1D9LLR2"/>
<dbReference type="EMBL" id="CP017707">
    <property type="protein sequence ID" value="AOZ52207.1"/>
    <property type="molecule type" value="Genomic_DNA"/>
</dbReference>
<evidence type="ECO:0000313" key="2">
    <source>
        <dbReference type="Proteomes" id="UP000178776"/>
    </source>
</evidence>
<dbReference type="KEGG" id="cvc:BKX93_20825"/>
<protein>
    <submittedName>
        <fullName evidence="1">Uncharacterized protein</fullName>
    </submittedName>
</protein>
<dbReference type="Proteomes" id="UP000178776">
    <property type="component" value="Chromosome"/>
</dbReference>
<accession>A0A1D9LLR2</accession>
<organism evidence="1 2">
    <name type="scientific">Chromobacterium vaccinii</name>
    <dbReference type="NCBI Taxonomy" id="1108595"/>
    <lineage>
        <taxon>Bacteria</taxon>
        <taxon>Pseudomonadati</taxon>
        <taxon>Pseudomonadota</taxon>
        <taxon>Betaproteobacteria</taxon>
        <taxon>Neisseriales</taxon>
        <taxon>Chromobacteriaceae</taxon>
        <taxon>Chromobacterium</taxon>
    </lineage>
</organism>